<comment type="caution">
    <text evidence="7">The sequence shown here is derived from an EMBL/GenBank/DDBJ whole genome shotgun (WGS) entry which is preliminary data.</text>
</comment>
<feature type="binding site" evidence="5">
    <location>
        <position position="110"/>
    </location>
    <ligand>
        <name>S-adenosyl-L-methionine</name>
        <dbReference type="ChEBI" id="CHEBI:59789"/>
    </ligand>
</feature>
<evidence type="ECO:0000256" key="5">
    <source>
        <dbReference type="HAMAP-Rule" id="MF_03223"/>
    </source>
</evidence>
<dbReference type="PROSITE" id="PS51560">
    <property type="entry name" value="SAM_MT_NNT1"/>
    <property type="match status" value="1"/>
</dbReference>
<gene>
    <name evidence="5" type="primary">EFM7</name>
    <name evidence="7" type="ORF">B0J12DRAFT_91555</name>
</gene>
<evidence type="ECO:0000256" key="4">
    <source>
        <dbReference type="ARBA" id="ARBA00022691"/>
    </source>
</evidence>
<feature type="binding site" evidence="5">
    <location>
        <position position="169"/>
    </location>
    <ligand>
        <name>S-adenosyl-L-methionine</name>
        <dbReference type="ChEBI" id="CHEBI:59789"/>
    </ligand>
</feature>
<dbReference type="EMBL" id="JAGTJR010000013">
    <property type="protein sequence ID" value="KAH7050273.1"/>
    <property type="molecule type" value="Genomic_DNA"/>
</dbReference>
<keyword evidence="8" id="KW-1185">Reference proteome</keyword>
<dbReference type="InterPro" id="IPR019410">
    <property type="entry name" value="Methyltransf_16"/>
</dbReference>
<dbReference type="InterPro" id="IPR025784">
    <property type="entry name" value="EFM7"/>
</dbReference>
<sequence length="274" mass="30668">MASDDEGGGLDLFQEPEGYYQPEKPPTYATHKLLSGEEMRVRLVGFNPLWGHHIWNAARTISQFFESLHPTTTTNAHPLASTTVLELGAGAGLPSLVCAHLGARLVVATDYPDADLVDNLRYNALHASPNIPAGVVAVEGYLWGADVAPLLAHLPEGRKEEGFDVVILADLLFNHSEHAKLVESVRRTLGRRRDAVAYVFFTPYRPWLLERDLAFFEIARREGFVVRELGRTVMEKVMFEEDPGDELLRRTVFSYELRWADLVDEEEGQRAAGQ</sequence>
<dbReference type="SUPFAM" id="SSF53335">
    <property type="entry name" value="S-adenosyl-L-methionine-dependent methyltransferases"/>
    <property type="match status" value="1"/>
</dbReference>
<accession>A0ABQ8GB09</accession>
<evidence type="ECO:0000256" key="2">
    <source>
        <dbReference type="ARBA" id="ARBA00022603"/>
    </source>
</evidence>
<comment type="subcellular location">
    <subcellularLocation>
        <location evidence="5">Cytoplasm</location>
    </subcellularLocation>
</comment>
<dbReference type="InterPro" id="IPR029063">
    <property type="entry name" value="SAM-dependent_MTases_sf"/>
</dbReference>
<name>A0ABQ8GB09_9PEZI</name>
<feature type="binding site" evidence="5">
    <location>
        <position position="143"/>
    </location>
    <ligand>
        <name>S-adenosyl-L-methionine</name>
        <dbReference type="ChEBI" id="CHEBI:59789"/>
    </ligand>
</feature>
<dbReference type="PANTHER" id="PTHR14614:SF10">
    <property type="entry name" value="PROTEIN N-TERMINAL AND LYSINE N-METHYLTRANSFERASE EFM7"/>
    <property type="match status" value="1"/>
</dbReference>
<keyword evidence="1 5" id="KW-0963">Cytoplasm</keyword>
<keyword evidence="3 5" id="KW-0808">Transferase</keyword>
<dbReference type="Gene3D" id="3.40.50.150">
    <property type="entry name" value="Vaccinia Virus protein VP39"/>
    <property type="match status" value="1"/>
</dbReference>
<feature type="binding site" evidence="5">
    <location>
        <position position="55"/>
    </location>
    <ligand>
        <name>S-adenosyl-L-methionine</name>
        <dbReference type="ChEBI" id="CHEBI:59789"/>
    </ligand>
</feature>
<reference evidence="7 8" key="1">
    <citation type="journal article" date="2021" name="Nat. Commun.">
        <title>Genetic determinants of endophytism in the Arabidopsis root mycobiome.</title>
        <authorList>
            <person name="Mesny F."/>
            <person name="Miyauchi S."/>
            <person name="Thiergart T."/>
            <person name="Pickel B."/>
            <person name="Atanasova L."/>
            <person name="Karlsson M."/>
            <person name="Huettel B."/>
            <person name="Barry K.W."/>
            <person name="Haridas S."/>
            <person name="Chen C."/>
            <person name="Bauer D."/>
            <person name="Andreopoulos W."/>
            <person name="Pangilinan J."/>
            <person name="LaButti K."/>
            <person name="Riley R."/>
            <person name="Lipzen A."/>
            <person name="Clum A."/>
            <person name="Drula E."/>
            <person name="Henrissat B."/>
            <person name="Kohler A."/>
            <person name="Grigoriev I.V."/>
            <person name="Martin F.M."/>
            <person name="Hacquard S."/>
        </authorList>
    </citation>
    <scope>NUCLEOTIDE SEQUENCE [LARGE SCALE GENOMIC DNA]</scope>
    <source>
        <strain evidence="7 8">MPI-SDFR-AT-0080</strain>
    </source>
</reference>
<feature type="binding site" evidence="5">
    <location>
        <begin position="88"/>
        <end position="90"/>
    </location>
    <ligand>
        <name>S-adenosyl-L-methionine</name>
        <dbReference type="ChEBI" id="CHEBI:59789"/>
    </ligand>
</feature>
<dbReference type="HAMAP" id="MF_03223">
    <property type="entry name" value="Methyltr_EFM7"/>
    <property type="match status" value="1"/>
</dbReference>
<proteinExistence type="inferred from homology"/>
<comment type="similarity">
    <text evidence="5">Belongs to the class I-like SAM-binding methyltransferase superfamily. EFM7 family.</text>
</comment>
<comment type="function">
    <text evidence="5">S-adenosyl-L-methionine-dependent protein methyltransferase that trimethylates the N-terminal glycine 'Gly-2' of elongation factor 1-alpha, before also catalyzing the mono- and dimethylation of 'Lys-3'.</text>
</comment>
<evidence type="ECO:0000313" key="8">
    <source>
        <dbReference type="Proteomes" id="UP000774617"/>
    </source>
</evidence>
<keyword evidence="4 5" id="KW-0949">S-adenosyl-L-methionine</keyword>
<evidence type="ECO:0000313" key="7">
    <source>
        <dbReference type="EMBL" id="KAH7050273.1"/>
    </source>
</evidence>
<organism evidence="7 8">
    <name type="scientific">Macrophomina phaseolina</name>
    <dbReference type="NCBI Taxonomy" id="35725"/>
    <lineage>
        <taxon>Eukaryota</taxon>
        <taxon>Fungi</taxon>
        <taxon>Dikarya</taxon>
        <taxon>Ascomycota</taxon>
        <taxon>Pezizomycotina</taxon>
        <taxon>Dothideomycetes</taxon>
        <taxon>Dothideomycetes incertae sedis</taxon>
        <taxon>Botryosphaeriales</taxon>
        <taxon>Botryosphaeriaceae</taxon>
        <taxon>Macrophomina</taxon>
    </lineage>
</organism>
<evidence type="ECO:0000256" key="6">
    <source>
        <dbReference type="SAM" id="MobiDB-lite"/>
    </source>
</evidence>
<feature type="region of interest" description="Disordered" evidence="6">
    <location>
        <begin position="1"/>
        <end position="25"/>
    </location>
</feature>
<protein>
    <recommendedName>
        <fullName evidence="5">Protein N-terminal and lysine N-methyltransferase EFM7</fullName>
        <ecNumber evidence="5">2.1.1.-</ecNumber>
    </recommendedName>
    <alternativeName>
        <fullName evidence="5">Elongation factor methyltransferase 7</fullName>
    </alternativeName>
</protein>
<dbReference type="PANTHER" id="PTHR14614">
    <property type="entry name" value="HEPATOCELLULAR CARCINOMA-ASSOCIATED ANTIGEN"/>
    <property type="match status" value="1"/>
</dbReference>
<evidence type="ECO:0000256" key="3">
    <source>
        <dbReference type="ARBA" id="ARBA00022679"/>
    </source>
</evidence>
<dbReference type="EC" id="2.1.1.-" evidence="5"/>
<dbReference type="Proteomes" id="UP000774617">
    <property type="component" value="Unassembled WGS sequence"/>
</dbReference>
<evidence type="ECO:0000256" key="1">
    <source>
        <dbReference type="ARBA" id="ARBA00022490"/>
    </source>
</evidence>
<dbReference type="CDD" id="cd02440">
    <property type="entry name" value="AdoMet_MTases"/>
    <property type="match status" value="1"/>
</dbReference>
<keyword evidence="2 5" id="KW-0489">Methyltransferase</keyword>
<dbReference type="Pfam" id="PF10294">
    <property type="entry name" value="Methyltransf_16"/>
    <property type="match status" value="1"/>
</dbReference>